<protein>
    <submittedName>
        <fullName evidence="2">Uncharacterized protein</fullName>
    </submittedName>
</protein>
<accession>A0A8S3FWL7</accession>
<name>A0A8S3FWL7_9BILA</name>
<evidence type="ECO:0000256" key="1">
    <source>
        <dbReference type="SAM" id="Phobius"/>
    </source>
</evidence>
<organism evidence="2 3">
    <name type="scientific">Rotaria magnacalcarata</name>
    <dbReference type="NCBI Taxonomy" id="392030"/>
    <lineage>
        <taxon>Eukaryota</taxon>
        <taxon>Metazoa</taxon>
        <taxon>Spiralia</taxon>
        <taxon>Gnathifera</taxon>
        <taxon>Rotifera</taxon>
        <taxon>Eurotatoria</taxon>
        <taxon>Bdelloidea</taxon>
        <taxon>Philodinida</taxon>
        <taxon>Philodinidae</taxon>
        <taxon>Rotaria</taxon>
    </lineage>
</organism>
<keyword evidence="1" id="KW-1133">Transmembrane helix</keyword>
<evidence type="ECO:0000313" key="2">
    <source>
        <dbReference type="EMBL" id="CAF5142885.1"/>
    </source>
</evidence>
<proteinExistence type="predicted"/>
<feature type="transmembrane region" description="Helical" evidence="1">
    <location>
        <begin position="27"/>
        <end position="46"/>
    </location>
</feature>
<sequence>SLPKLSLALFSLISVFGYRAKNDKDLYDNLLFVMCIGDIIIGIFTINIYGAVYILLCLIAVFILICYAVMWLCDQLPKRDKSTPT</sequence>
<dbReference type="AlphaFoldDB" id="A0A8S3FWL7"/>
<dbReference type="Proteomes" id="UP000681967">
    <property type="component" value="Unassembled WGS sequence"/>
</dbReference>
<reference evidence="2" key="1">
    <citation type="submission" date="2021-02" db="EMBL/GenBank/DDBJ databases">
        <authorList>
            <person name="Nowell W R."/>
        </authorList>
    </citation>
    <scope>NUCLEOTIDE SEQUENCE</scope>
</reference>
<gene>
    <name evidence="2" type="ORF">BYL167_LOCUS70550</name>
</gene>
<feature type="transmembrane region" description="Helical" evidence="1">
    <location>
        <begin position="53"/>
        <end position="72"/>
    </location>
</feature>
<evidence type="ECO:0000313" key="3">
    <source>
        <dbReference type="Proteomes" id="UP000681967"/>
    </source>
</evidence>
<dbReference type="EMBL" id="CAJOBH010253042">
    <property type="protein sequence ID" value="CAF5142885.1"/>
    <property type="molecule type" value="Genomic_DNA"/>
</dbReference>
<comment type="caution">
    <text evidence="2">The sequence shown here is derived from an EMBL/GenBank/DDBJ whole genome shotgun (WGS) entry which is preliminary data.</text>
</comment>
<keyword evidence="1" id="KW-0472">Membrane</keyword>
<feature type="non-terminal residue" evidence="2">
    <location>
        <position position="1"/>
    </location>
</feature>
<keyword evidence="1" id="KW-0812">Transmembrane</keyword>